<feature type="compositionally biased region" description="Low complexity" evidence="1">
    <location>
        <begin position="123"/>
        <end position="135"/>
    </location>
</feature>
<gene>
    <name evidence="2" type="ORF">HETIRDRAFT_423532</name>
</gene>
<dbReference type="eggNOG" id="ENOG502SNWQ">
    <property type="taxonomic scope" value="Eukaryota"/>
</dbReference>
<name>W4JN15_HETIT</name>
<organism evidence="2 3">
    <name type="scientific">Heterobasidion irregulare (strain TC 32-1)</name>
    <dbReference type="NCBI Taxonomy" id="747525"/>
    <lineage>
        <taxon>Eukaryota</taxon>
        <taxon>Fungi</taxon>
        <taxon>Dikarya</taxon>
        <taxon>Basidiomycota</taxon>
        <taxon>Agaricomycotina</taxon>
        <taxon>Agaricomycetes</taxon>
        <taxon>Russulales</taxon>
        <taxon>Bondarzewiaceae</taxon>
        <taxon>Heterobasidion</taxon>
        <taxon>Heterobasidion annosum species complex</taxon>
    </lineage>
</organism>
<feature type="region of interest" description="Disordered" evidence="1">
    <location>
        <begin position="1"/>
        <end position="23"/>
    </location>
</feature>
<dbReference type="InParanoid" id="W4JN15"/>
<dbReference type="RefSeq" id="XP_009553390.1">
    <property type="nucleotide sequence ID" value="XM_009555095.1"/>
</dbReference>
<reference evidence="2 3" key="1">
    <citation type="journal article" date="2012" name="New Phytol.">
        <title>Insight into trade-off between wood decay and parasitism from the genome of a fungal forest pathogen.</title>
        <authorList>
            <person name="Olson A."/>
            <person name="Aerts A."/>
            <person name="Asiegbu F."/>
            <person name="Belbahri L."/>
            <person name="Bouzid O."/>
            <person name="Broberg A."/>
            <person name="Canback B."/>
            <person name="Coutinho P.M."/>
            <person name="Cullen D."/>
            <person name="Dalman K."/>
            <person name="Deflorio G."/>
            <person name="van Diepen L.T."/>
            <person name="Dunand C."/>
            <person name="Duplessis S."/>
            <person name="Durling M."/>
            <person name="Gonthier P."/>
            <person name="Grimwood J."/>
            <person name="Fossdal C.G."/>
            <person name="Hansson D."/>
            <person name="Henrissat B."/>
            <person name="Hietala A."/>
            <person name="Himmelstrand K."/>
            <person name="Hoffmeister D."/>
            <person name="Hogberg N."/>
            <person name="James T.Y."/>
            <person name="Karlsson M."/>
            <person name="Kohler A."/>
            <person name="Kues U."/>
            <person name="Lee Y.H."/>
            <person name="Lin Y.C."/>
            <person name="Lind M."/>
            <person name="Lindquist E."/>
            <person name="Lombard V."/>
            <person name="Lucas S."/>
            <person name="Lunden K."/>
            <person name="Morin E."/>
            <person name="Murat C."/>
            <person name="Park J."/>
            <person name="Raffaello T."/>
            <person name="Rouze P."/>
            <person name="Salamov A."/>
            <person name="Schmutz J."/>
            <person name="Solheim H."/>
            <person name="Stahlberg J."/>
            <person name="Velez H."/>
            <person name="de Vries R.P."/>
            <person name="Wiebenga A."/>
            <person name="Woodward S."/>
            <person name="Yakovlev I."/>
            <person name="Garbelotto M."/>
            <person name="Martin F."/>
            <person name="Grigoriev I.V."/>
            <person name="Stenlid J."/>
        </authorList>
    </citation>
    <scope>NUCLEOTIDE SEQUENCE [LARGE SCALE GENOMIC DNA]</scope>
    <source>
        <strain evidence="2 3">TC 32-1</strain>
    </source>
</reference>
<dbReference type="Proteomes" id="UP000030671">
    <property type="component" value="Unassembled WGS sequence"/>
</dbReference>
<dbReference type="OrthoDB" id="3171382at2759"/>
<evidence type="ECO:0000256" key="1">
    <source>
        <dbReference type="SAM" id="MobiDB-lite"/>
    </source>
</evidence>
<proteinExistence type="predicted"/>
<dbReference type="EMBL" id="KI925467">
    <property type="protein sequence ID" value="ETW74928.1"/>
    <property type="molecule type" value="Genomic_DNA"/>
</dbReference>
<dbReference type="AlphaFoldDB" id="W4JN15"/>
<evidence type="ECO:0000313" key="2">
    <source>
        <dbReference type="EMBL" id="ETW74928.1"/>
    </source>
</evidence>
<protein>
    <submittedName>
        <fullName evidence="2">Uncharacterized protein</fullName>
    </submittedName>
</protein>
<dbReference type="STRING" id="747525.W4JN15"/>
<evidence type="ECO:0000313" key="3">
    <source>
        <dbReference type="Proteomes" id="UP000030671"/>
    </source>
</evidence>
<feature type="compositionally biased region" description="Polar residues" evidence="1">
    <location>
        <begin position="1"/>
        <end position="17"/>
    </location>
</feature>
<dbReference type="HOGENOM" id="CLU_074642_0_0_1"/>
<accession>W4JN15</accession>
<dbReference type="GeneID" id="20673913"/>
<sequence>MSTQSNAGNGQPQSQPAQPVAYPPSLVDKIPSVKLFIPPKGPFSPQISERCFTYSSQTARGRTLGEEPWSRTVCIRRVFNHEVRRQLDPRWRHPLDPFKAVVPLDIPLPPESRTPISGFLAGPAAPSSPSPNSSTSPPPSRAPFSPSTSISTSARDTSGAEPPHQKYWEPGYYLWLSRSRHATQEHMDLMSRSLTQQAVYERQKQEANETWARAAKRGQAVWYWADSPEGTEGRTDGQAQGATGADAQVQVQGGGGAGDGVALPPMHTGPPFPDLFDNQTLLISLSHPPPALHVPSLIAKYLAPTPTLLALVRDSVVSGRQAQLVDRLAGSVRQGDPWTLAGNVATRMWKLLWKDEEGGQGKEGV</sequence>
<feature type="region of interest" description="Disordered" evidence="1">
    <location>
        <begin position="113"/>
        <end position="163"/>
    </location>
</feature>
<dbReference type="KEGG" id="hir:HETIRDRAFT_423532"/>
<keyword evidence="3" id="KW-1185">Reference proteome</keyword>